<dbReference type="SUPFAM" id="SSF47413">
    <property type="entry name" value="lambda repressor-like DNA-binding domains"/>
    <property type="match status" value="1"/>
</dbReference>
<dbReference type="Gene3D" id="3.40.50.2300">
    <property type="match status" value="2"/>
</dbReference>
<keyword evidence="6" id="KW-1185">Reference proteome</keyword>
<evidence type="ECO:0000256" key="3">
    <source>
        <dbReference type="ARBA" id="ARBA00023163"/>
    </source>
</evidence>
<dbReference type="Proteomes" id="UP001323798">
    <property type="component" value="Chromosome"/>
</dbReference>
<dbReference type="PROSITE" id="PS00356">
    <property type="entry name" value="HTH_LACI_1"/>
    <property type="match status" value="1"/>
</dbReference>
<dbReference type="InterPro" id="IPR010982">
    <property type="entry name" value="Lambda_DNA-bd_dom_sf"/>
</dbReference>
<name>A0ABZ0SLJ2_9MICO</name>
<dbReference type="PROSITE" id="PS50932">
    <property type="entry name" value="HTH_LACI_2"/>
    <property type="match status" value="1"/>
</dbReference>
<dbReference type="EMBL" id="CP139368">
    <property type="protein sequence ID" value="WPR89151.1"/>
    <property type="molecule type" value="Genomic_DNA"/>
</dbReference>
<dbReference type="Pfam" id="PF00356">
    <property type="entry name" value="LacI"/>
    <property type="match status" value="1"/>
</dbReference>
<accession>A0ABZ0SLJ2</accession>
<dbReference type="InterPro" id="IPR000843">
    <property type="entry name" value="HTH_LacI"/>
</dbReference>
<keyword evidence="2 5" id="KW-0238">DNA-binding</keyword>
<evidence type="ECO:0000313" key="6">
    <source>
        <dbReference type="Proteomes" id="UP001323798"/>
    </source>
</evidence>
<gene>
    <name evidence="5" type="ORF">SM116_15515</name>
</gene>
<evidence type="ECO:0000259" key="4">
    <source>
        <dbReference type="PROSITE" id="PS50932"/>
    </source>
</evidence>
<dbReference type="RefSeq" id="WP_320941868.1">
    <property type="nucleotide sequence ID" value="NZ_BAABEU010000001.1"/>
</dbReference>
<dbReference type="Gene3D" id="1.10.260.40">
    <property type="entry name" value="lambda repressor-like DNA-binding domains"/>
    <property type="match status" value="1"/>
</dbReference>
<evidence type="ECO:0000256" key="1">
    <source>
        <dbReference type="ARBA" id="ARBA00023015"/>
    </source>
</evidence>
<reference evidence="5 6" key="1">
    <citation type="submission" date="2023-11" db="EMBL/GenBank/DDBJ databases">
        <title>Genome sequence of Microbacterium rhizosphaerae KACC 19337.</title>
        <authorList>
            <person name="Choi H."/>
            <person name="Kim S."/>
            <person name="Kim Y."/>
            <person name="Kwon S.-W."/>
            <person name="Heo J."/>
        </authorList>
    </citation>
    <scope>NUCLEOTIDE SEQUENCE [LARGE SCALE GENOMIC DNA]</scope>
    <source>
        <strain evidence="5 6">KACC 19337</strain>
    </source>
</reference>
<feature type="domain" description="HTH lacI-type" evidence="4">
    <location>
        <begin position="7"/>
        <end position="61"/>
    </location>
</feature>
<dbReference type="SUPFAM" id="SSF53822">
    <property type="entry name" value="Periplasmic binding protein-like I"/>
    <property type="match status" value="1"/>
</dbReference>
<dbReference type="InterPro" id="IPR046335">
    <property type="entry name" value="LacI/GalR-like_sensor"/>
</dbReference>
<keyword evidence="3" id="KW-0804">Transcription</keyword>
<evidence type="ECO:0000256" key="2">
    <source>
        <dbReference type="ARBA" id="ARBA00023125"/>
    </source>
</evidence>
<dbReference type="CDD" id="cd01392">
    <property type="entry name" value="HTH_LacI"/>
    <property type="match status" value="1"/>
</dbReference>
<organism evidence="5 6">
    <name type="scientific">Microbacterium rhizosphaerae</name>
    <dbReference type="NCBI Taxonomy" id="1678237"/>
    <lineage>
        <taxon>Bacteria</taxon>
        <taxon>Bacillati</taxon>
        <taxon>Actinomycetota</taxon>
        <taxon>Actinomycetes</taxon>
        <taxon>Micrococcales</taxon>
        <taxon>Microbacteriaceae</taxon>
        <taxon>Microbacterium</taxon>
    </lineage>
</organism>
<keyword evidence="1" id="KW-0805">Transcription regulation</keyword>
<dbReference type="SMART" id="SM00354">
    <property type="entry name" value="HTH_LACI"/>
    <property type="match status" value="1"/>
</dbReference>
<dbReference type="PANTHER" id="PTHR30146">
    <property type="entry name" value="LACI-RELATED TRANSCRIPTIONAL REPRESSOR"/>
    <property type="match status" value="1"/>
</dbReference>
<proteinExistence type="predicted"/>
<protein>
    <submittedName>
        <fullName evidence="5">LacI family DNA-binding transcriptional regulator</fullName>
    </submittedName>
</protein>
<sequence>MVETPRTSLEDVASLAGVSAASASRALTGRGELSPETRRRVLEAAATLGYDRSSTPRGRPRPPDARIIELVFGRLTGAWVSRAVVGAHEQAFALGYDLVLTQERESASDDWHVRAAARHSSGVITAVVTPTAGQIDYLAEFAIPTVLLDPHGEPHRDLVTVSATNERGGFEAGRHLVERGYERFALALSPLQYRYGRARTRGFREALAAAGVDDLATVEVGWDGRISRAAVDRLVGLAEGGPVGLFALNDTMANAVVSALLRAGVRVPEDVGVVGFDGDPRPPSAPLAVTSIHQPIREMAARAIDAVDRLRRGEQIAQRRIELPTDLLRRDST</sequence>
<evidence type="ECO:0000313" key="5">
    <source>
        <dbReference type="EMBL" id="WPR89151.1"/>
    </source>
</evidence>
<dbReference type="PANTHER" id="PTHR30146:SF153">
    <property type="entry name" value="LACTOSE OPERON REPRESSOR"/>
    <property type="match status" value="1"/>
</dbReference>
<dbReference type="Pfam" id="PF13377">
    <property type="entry name" value="Peripla_BP_3"/>
    <property type="match status" value="1"/>
</dbReference>
<dbReference type="InterPro" id="IPR028082">
    <property type="entry name" value="Peripla_BP_I"/>
</dbReference>
<dbReference type="GO" id="GO:0003677">
    <property type="term" value="F:DNA binding"/>
    <property type="evidence" value="ECO:0007669"/>
    <property type="project" value="UniProtKB-KW"/>
</dbReference>